<dbReference type="STRING" id="1123282.SAMN02745823_02094"/>
<evidence type="ECO:0000313" key="5">
    <source>
        <dbReference type="Proteomes" id="UP000183995"/>
    </source>
</evidence>
<dbReference type="GO" id="GO:0050097">
    <property type="term" value="F:methylaspartate mutase activity"/>
    <property type="evidence" value="ECO:0007669"/>
    <property type="project" value="InterPro"/>
</dbReference>
<evidence type="ECO:0000313" key="4">
    <source>
        <dbReference type="EMBL" id="SHI04080.1"/>
    </source>
</evidence>
<dbReference type="RefSeq" id="WP_073078554.1">
    <property type="nucleotide sequence ID" value="NZ_FQXV01000006.1"/>
</dbReference>
<dbReference type="Gene3D" id="3.20.20.240">
    <property type="entry name" value="Methylmalonyl-CoA mutase"/>
    <property type="match status" value="1"/>
</dbReference>
<dbReference type="InterPro" id="IPR006396">
    <property type="entry name" value="Glu_mut_E"/>
</dbReference>
<dbReference type="Pfam" id="PF06368">
    <property type="entry name" value="Met_asp_mut_E"/>
    <property type="match status" value="1"/>
</dbReference>
<keyword evidence="2" id="KW-0413">Isomerase</keyword>
<dbReference type="InterPro" id="IPR014714">
    <property type="entry name" value="Glu_mut_E_C_dom_sf"/>
</dbReference>
<dbReference type="InterPro" id="IPR016176">
    <property type="entry name" value="Cbl-dep_enz_cat"/>
</dbReference>
<name>A0A1M5XWA5_9FIRM</name>
<dbReference type="AlphaFoldDB" id="A0A1M5XWA5"/>
<organism evidence="4 5">
    <name type="scientific">Sporobacter termitidis DSM 10068</name>
    <dbReference type="NCBI Taxonomy" id="1123282"/>
    <lineage>
        <taxon>Bacteria</taxon>
        <taxon>Bacillati</taxon>
        <taxon>Bacillota</taxon>
        <taxon>Clostridia</taxon>
        <taxon>Eubacteriales</taxon>
        <taxon>Oscillospiraceae</taxon>
        <taxon>Sporobacter</taxon>
    </lineage>
</organism>
<dbReference type="Proteomes" id="UP000183995">
    <property type="component" value="Unassembled WGS sequence"/>
</dbReference>
<accession>A0A1M5XWA5</accession>
<keyword evidence="5" id="KW-1185">Reference proteome</keyword>
<keyword evidence="1" id="KW-0846">Cobalamin</keyword>
<protein>
    <submittedName>
        <fullName evidence="4">Glutamate mutase subunit E</fullName>
    </submittedName>
</protein>
<dbReference type="OrthoDB" id="9763360at2"/>
<evidence type="ECO:0000256" key="2">
    <source>
        <dbReference type="ARBA" id="ARBA00023235"/>
    </source>
</evidence>
<dbReference type="GO" id="GO:0031419">
    <property type="term" value="F:cobalamin binding"/>
    <property type="evidence" value="ECO:0007669"/>
    <property type="project" value="UniProtKB-KW"/>
</dbReference>
<evidence type="ECO:0000256" key="1">
    <source>
        <dbReference type="ARBA" id="ARBA00022628"/>
    </source>
</evidence>
<reference evidence="4 5" key="1">
    <citation type="submission" date="2016-11" db="EMBL/GenBank/DDBJ databases">
        <authorList>
            <person name="Jaros S."/>
            <person name="Januszkiewicz K."/>
            <person name="Wedrychowicz H."/>
        </authorList>
    </citation>
    <scope>NUCLEOTIDE SEQUENCE [LARGE SCALE GENOMIC DNA]</scope>
    <source>
        <strain evidence="4 5">DSM 10068</strain>
    </source>
</reference>
<proteinExistence type="predicted"/>
<dbReference type="GO" id="GO:0019670">
    <property type="term" value="P:anaerobic L-glutamate catabolic process"/>
    <property type="evidence" value="ECO:0007669"/>
    <property type="project" value="InterPro"/>
</dbReference>
<keyword evidence="3" id="KW-0170">Cobalt</keyword>
<evidence type="ECO:0000256" key="3">
    <source>
        <dbReference type="ARBA" id="ARBA00023285"/>
    </source>
</evidence>
<dbReference type="EMBL" id="FQXV01000006">
    <property type="protein sequence ID" value="SHI04080.1"/>
    <property type="molecule type" value="Genomic_DNA"/>
</dbReference>
<dbReference type="Gene3D" id="3.90.970.10">
    <property type="match status" value="1"/>
</dbReference>
<gene>
    <name evidence="4" type="ORF">SAMN02745823_02094</name>
</gene>
<sequence>MAKYEIRNKRLTDEEFFRIRKEEVLPQWETGRDLENMDECISAAHELSVGLGRNYAITLRDANEQGIHLLQPQFGRALTEYMIDGMCYVEDESPLVPAGLWNVFSDSYTRKNNYKMAAVGIERSIQEGTTMLNGWPIVNFGVEEARKIKRAVKSPMTLNSTDEDGRLASETALAAGWNACNCRSITECMAHCKNIRLDEEIHINQYESRLAAIYHERGVPQSPHISCNLTGYDSCGFKSFIMVVQALLGSEQGIKQFYLEFGINMNMVQDAAMMRVTKKLCEEYCQRFGYTDVRFIVNNNMFQGAFPPRLEEASAMMNLAVMIGIMGGSTALVLKCQDEAFATPTKEGMAASVRMARHLDTLLGALRLPDNAALREEEHMLELEVRAMMEKCLEAGDGDIALGICLGVDAGWVQTMISPWKYNRGNVLLMRDAENAMRYFNCGDMPLPNEVKQYHLDKLKSRAAKEGRPLDFDMVVSDLQYASRLPIIQK</sequence>
<dbReference type="SUPFAM" id="SSF51703">
    <property type="entry name" value="Cobalamin (vitamin B12)-dependent enzymes"/>
    <property type="match status" value="1"/>
</dbReference>